<name>A0ABS0QWC1_9BIFI</name>
<accession>A0ABS0QWC1</accession>
<comment type="caution">
    <text evidence="1">The sequence shown here is derived from an EMBL/GenBank/DDBJ whole genome shotgun (WGS) entry which is preliminary data.</text>
</comment>
<dbReference type="RefSeq" id="WP_198208400.1">
    <property type="nucleotide sequence ID" value="NZ_JACFRB010000002.1"/>
</dbReference>
<evidence type="ECO:0000313" key="2">
    <source>
        <dbReference type="Proteomes" id="UP000766153"/>
    </source>
</evidence>
<keyword evidence="2" id="KW-1185">Reference proteome</keyword>
<sequence>MPIAVKPITKDVEIVTDLQLMSDIIDLSNRINSQDKPSKQDKERLAGMVKDLDKSTLVLTLRGLPSSPWNAIVIDHTQVKGDRAVKDLQGMVTDAVPRMLIKARYKDGEEIDLGGEDLAGLMESLTDIQVADLIQTIQTLNTPIDALPKAVRDLIG</sequence>
<dbReference type="Proteomes" id="UP000766153">
    <property type="component" value="Unassembled WGS sequence"/>
</dbReference>
<reference evidence="1 2" key="1">
    <citation type="submission" date="2020-07" db="EMBL/GenBank/DDBJ databases">
        <title>Isolated bacteria genomes of Apis mellifera.</title>
        <authorList>
            <person name="Wu J."/>
            <person name="Zheng H."/>
        </authorList>
    </citation>
    <scope>NUCLEOTIDE SEQUENCE [LARGE SCALE GENOMIC DNA]</scope>
    <source>
        <strain evidence="1 2">B14448H7</strain>
    </source>
</reference>
<proteinExistence type="predicted"/>
<organism evidence="1 2">
    <name type="scientific">Bifidobacterium polysaccharolyticum</name>
    <dbReference type="NCBI Taxonomy" id="2750967"/>
    <lineage>
        <taxon>Bacteria</taxon>
        <taxon>Bacillati</taxon>
        <taxon>Actinomycetota</taxon>
        <taxon>Actinomycetes</taxon>
        <taxon>Bifidobacteriales</taxon>
        <taxon>Bifidobacteriaceae</taxon>
        <taxon>Bifidobacterium</taxon>
    </lineage>
</organism>
<protein>
    <submittedName>
        <fullName evidence="1">Uncharacterized protein</fullName>
    </submittedName>
</protein>
<gene>
    <name evidence="1" type="ORF">H3T91_06735</name>
</gene>
<evidence type="ECO:0000313" key="1">
    <source>
        <dbReference type="EMBL" id="MBI0106185.1"/>
    </source>
</evidence>
<dbReference type="EMBL" id="JACFRB010000002">
    <property type="protein sequence ID" value="MBI0106185.1"/>
    <property type="molecule type" value="Genomic_DNA"/>
</dbReference>